<organism evidence="1">
    <name type="scientific">Rhizophora mucronata</name>
    <name type="common">Asiatic mangrove</name>
    <dbReference type="NCBI Taxonomy" id="61149"/>
    <lineage>
        <taxon>Eukaryota</taxon>
        <taxon>Viridiplantae</taxon>
        <taxon>Streptophyta</taxon>
        <taxon>Embryophyta</taxon>
        <taxon>Tracheophyta</taxon>
        <taxon>Spermatophyta</taxon>
        <taxon>Magnoliopsida</taxon>
        <taxon>eudicotyledons</taxon>
        <taxon>Gunneridae</taxon>
        <taxon>Pentapetalae</taxon>
        <taxon>rosids</taxon>
        <taxon>fabids</taxon>
        <taxon>Malpighiales</taxon>
        <taxon>Rhizophoraceae</taxon>
        <taxon>Rhizophora</taxon>
    </lineage>
</organism>
<accession>A0A2P2PFA0</accession>
<proteinExistence type="predicted"/>
<protein>
    <submittedName>
        <fullName evidence="1">Uncharacterized protein</fullName>
    </submittedName>
</protein>
<reference evidence="1" key="1">
    <citation type="submission" date="2018-02" db="EMBL/GenBank/DDBJ databases">
        <title>Rhizophora mucronata_Transcriptome.</title>
        <authorList>
            <person name="Meera S.P."/>
            <person name="Sreeshan A."/>
            <person name="Augustine A."/>
        </authorList>
    </citation>
    <scope>NUCLEOTIDE SEQUENCE</scope>
    <source>
        <tissue evidence="1">Leaf</tissue>
    </source>
</reference>
<dbReference type="AlphaFoldDB" id="A0A2P2PFA0"/>
<name>A0A2P2PFA0_RHIMU</name>
<dbReference type="EMBL" id="GGEC01072893">
    <property type="protein sequence ID" value="MBX53377.1"/>
    <property type="molecule type" value="Transcribed_RNA"/>
</dbReference>
<sequence>MSAWERGRLAQDFSHYQDTHLLMKDCCKVSFLFHLSKR</sequence>
<evidence type="ECO:0000313" key="1">
    <source>
        <dbReference type="EMBL" id="MBX53377.1"/>
    </source>
</evidence>